<comment type="similarity">
    <text evidence="1">Belongs to the ABC transporter superfamily.</text>
</comment>
<feature type="domain" description="ABC transporter" evidence="5">
    <location>
        <begin position="5"/>
        <end position="235"/>
    </location>
</feature>
<protein>
    <submittedName>
        <fullName evidence="6">ABC transporter ATP-binding protein</fullName>
    </submittedName>
</protein>
<dbReference type="SUPFAM" id="SSF52540">
    <property type="entry name" value="P-loop containing nucleoside triphosphate hydrolases"/>
    <property type="match status" value="1"/>
</dbReference>
<evidence type="ECO:0000256" key="2">
    <source>
        <dbReference type="ARBA" id="ARBA00022448"/>
    </source>
</evidence>
<dbReference type="Gene3D" id="3.40.50.300">
    <property type="entry name" value="P-loop containing nucleotide triphosphate hydrolases"/>
    <property type="match status" value="1"/>
</dbReference>
<dbReference type="InterPro" id="IPR027417">
    <property type="entry name" value="P-loop_NTPase"/>
</dbReference>
<dbReference type="RefSeq" id="WP_331243770.1">
    <property type="nucleotide sequence ID" value="NZ_JAQSGJ010000020.1"/>
</dbReference>
<evidence type="ECO:0000259" key="5">
    <source>
        <dbReference type="PROSITE" id="PS50893"/>
    </source>
</evidence>
<dbReference type="EMBL" id="JAQSGK010000020">
    <property type="protein sequence ID" value="MEE6715829.1"/>
    <property type="molecule type" value="Genomic_DNA"/>
</dbReference>
<evidence type="ECO:0000256" key="1">
    <source>
        <dbReference type="ARBA" id="ARBA00005417"/>
    </source>
</evidence>
<evidence type="ECO:0000256" key="3">
    <source>
        <dbReference type="ARBA" id="ARBA00022741"/>
    </source>
</evidence>
<accession>A0ABU7SZP5</accession>
<keyword evidence="2" id="KW-0813">Transport</keyword>
<dbReference type="InterPro" id="IPR050763">
    <property type="entry name" value="ABC_transporter_ATP-binding"/>
</dbReference>
<evidence type="ECO:0000313" key="6">
    <source>
        <dbReference type="EMBL" id="MEE6715829.1"/>
    </source>
</evidence>
<gene>
    <name evidence="6" type="ORF">PS435_08155</name>
</gene>
<dbReference type="PANTHER" id="PTHR42711">
    <property type="entry name" value="ABC TRANSPORTER ATP-BINDING PROTEIN"/>
    <property type="match status" value="1"/>
</dbReference>
<keyword evidence="4 6" id="KW-0067">ATP-binding</keyword>
<name>A0ABU7SZP5_9LACO</name>
<dbReference type="PROSITE" id="PS50893">
    <property type="entry name" value="ABC_TRANSPORTER_2"/>
    <property type="match status" value="1"/>
</dbReference>
<keyword evidence="3" id="KW-0547">Nucleotide-binding</keyword>
<evidence type="ECO:0000313" key="7">
    <source>
        <dbReference type="Proteomes" id="UP001330016"/>
    </source>
</evidence>
<keyword evidence="7" id="KW-1185">Reference proteome</keyword>
<evidence type="ECO:0000256" key="4">
    <source>
        <dbReference type="ARBA" id="ARBA00022840"/>
    </source>
</evidence>
<dbReference type="InterPro" id="IPR003439">
    <property type="entry name" value="ABC_transporter-like_ATP-bd"/>
</dbReference>
<dbReference type="InterPro" id="IPR003593">
    <property type="entry name" value="AAA+_ATPase"/>
</dbReference>
<dbReference type="Pfam" id="PF00005">
    <property type="entry name" value="ABC_tran"/>
    <property type="match status" value="1"/>
</dbReference>
<reference evidence="6 7" key="1">
    <citation type="submission" date="2023-02" db="EMBL/GenBank/DDBJ databases">
        <title>The predominant lactic acid bacteria and yeasts involved in the spontaneous fermentation of millet during the production of the traditional porridge Hausa koko in Ghana.</title>
        <authorList>
            <person name="Atter A."/>
            <person name="Diaz M."/>
        </authorList>
    </citation>
    <scope>NUCLEOTIDE SEQUENCE [LARGE SCALE GENOMIC DNA]</scope>
    <source>
        <strain evidence="6 7">FI11640</strain>
    </source>
</reference>
<dbReference type="PANTHER" id="PTHR42711:SF5">
    <property type="entry name" value="ABC TRANSPORTER ATP-BINDING PROTEIN NATA"/>
    <property type="match status" value="1"/>
</dbReference>
<organism evidence="6 7">
    <name type="scientific">Schleiferilactobacillus harbinensis</name>
    <dbReference type="NCBI Taxonomy" id="304207"/>
    <lineage>
        <taxon>Bacteria</taxon>
        <taxon>Bacillati</taxon>
        <taxon>Bacillota</taxon>
        <taxon>Bacilli</taxon>
        <taxon>Lactobacillales</taxon>
        <taxon>Lactobacillaceae</taxon>
        <taxon>Schleiferilactobacillus</taxon>
    </lineage>
</organism>
<sequence length="254" mass="27509">MTTVLSVENLTKQYGTFTAVNGVSFSLAAGRTLAILGPNGAGKSTTLKMIYATTPITRGTVMINGINVQQQPRLAKQTIGVVMQDDLLDTTLTVLENMIAHGILFDTPLQAVRSRAHALLTFVGLANYENADTTDLSGGMRRRLVLARPLINDPQLIILDEPTTGLDIQSRHVFWRKLNILKQQGAAILLTSHYVDEIAALADDVVIVDHGCIVAAGPAGTLAQQLGAANLEQAYLQATHFDERSDQIEQTRHQ</sequence>
<dbReference type="SMART" id="SM00382">
    <property type="entry name" value="AAA"/>
    <property type="match status" value="1"/>
</dbReference>
<dbReference type="GO" id="GO:0005524">
    <property type="term" value="F:ATP binding"/>
    <property type="evidence" value="ECO:0007669"/>
    <property type="project" value="UniProtKB-KW"/>
</dbReference>
<dbReference type="Proteomes" id="UP001330016">
    <property type="component" value="Unassembled WGS sequence"/>
</dbReference>
<proteinExistence type="inferred from homology"/>
<comment type="caution">
    <text evidence="6">The sequence shown here is derived from an EMBL/GenBank/DDBJ whole genome shotgun (WGS) entry which is preliminary data.</text>
</comment>